<dbReference type="SMART" id="SM00842">
    <property type="entry name" value="FtsA"/>
    <property type="match status" value="1"/>
</dbReference>
<dbReference type="RefSeq" id="WP_148980889.1">
    <property type="nucleotide sequence ID" value="NZ_CP043315.1"/>
</dbReference>
<evidence type="ECO:0000259" key="1">
    <source>
        <dbReference type="SMART" id="SM00842"/>
    </source>
</evidence>
<evidence type="ECO:0000313" key="3">
    <source>
        <dbReference type="Proteomes" id="UP000325155"/>
    </source>
</evidence>
<feature type="domain" description="SHS2" evidence="1">
    <location>
        <begin position="3"/>
        <end position="173"/>
    </location>
</feature>
<dbReference type="EMBL" id="CP043315">
    <property type="protein sequence ID" value="QEK38042.1"/>
    <property type="molecule type" value="Genomic_DNA"/>
</dbReference>
<dbReference type="SUPFAM" id="SSF53067">
    <property type="entry name" value="Actin-like ATPase domain"/>
    <property type="match status" value="2"/>
</dbReference>
<accession>A0A5C0UFK6</accession>
<reference evidence="2 3" key="1">
    <citation type="submission" date="2019-08" db="EMBL/GenBank/DDBJ databases">
        <title>Highly reduced genomes of protist endosymbionts show evolutionary convergence.</title>
        <authorList>
            <person name="George E."/>
            <person name="Husnik F."/>
            <person name="Tashyreva D."/>
            <person name="Prokopchuk G."/>
            <person name="Horak A."/>
            <person name="Kwong W.K."/>
            <person name="Lukes J."/>
            <person name="Keeling P.J."/>
        </authorList>
    </citation>
    <scope>NUCLEOTIDE SEQUENCE [LARGE SCALE GENOMIC DNA]</scope>
    <source>
        <strain evidence="2">1605</strain>
    </source>
</reference>
<name>A0A5C0UFK6_9PROT</name>
<proteinExistence type="predicted"/>
<organism evidence="2 3">
    <name type="scientific">Candidatus Cytomitobacter indipagum</name>
    <dbReference type="NCBI Taxonomy" id="2601575"/>
    <lineage>
        <taxon>Bacteria</taxon>
        <taxon>Pseudomonadati</taxon>
        <taxon>Pseudomonadota</taxon>
        <taxon>Alphaproteobacteria</taxon>
        <taxon>Holosporales</taxon>
        <taxon>Holosporaceae</taxon>
        <taxon>Candidatus Cytomitobacter</taxon>
    </lineage>
</organism>
<dbReference type="Proteomes" id="UP000325155">
    <property type="component" value="Chromosome"/>
</dbReference>
<dbReference type="PANTHER" id="PTHR32432">
    <property type="entry name" value="CELL DIVISION PROTEIN FTSA-RELATED"/>
    <property type="match status" value="1"/>
</dbReference>
<dbReference type="KEGG" id="cip:FZC35_01475"/>
<dbReference type="InterPro" id="IPR050696">
    <property type="entry name" value="FtsA/MreB"/>
</dbReference>
<dbReference type="Gene3D" id="3.30.420.40">
    <property type="match status" value="1"/>
</dbReference>
<sequence>MHKLILQFGEKQTTGCVVKEKEKIATDILDSQGISNGTITDLNKFTKKIHELVKKLELSTNVKLQDTVVILPSEQIKIIYLSTQIKIKSKFNIDHMKKMIFQLKKTCNQNNLYLIKCFPCSIKMDEQKIENPMGMEGSICQITWSIFCTQRAIINNFRNAFNNLYINVVDYSVYDYELFNEILHDDDRKLGSTILNIKEENAIIYSIKNHIPIEIININMGYSIIDNEIAVKFNISIKQASHLRKKYCRGIANENDKNHHIKLSKRNLSENTISHYEFIHKTIPLIKKFISQLKNTVENKLDYSNRLFLFGEFAEIHGIEFMFNKYFEKNLYLLNKSNINNFDSNITIIDAYLKKTKNKIKKKSVLLKISHYILLGLKKIYDMINK</sequence>
<keyword evidence="3" id="KW-1185">Reference proteome</keyword>
<gene>
    <name evidence="2" type="ORF">FZC35_01475</name>
</gene>
<dbReference type="AlphaFoldDB" id="A0A5C0UFK6"/>
<dbReference type="OrthoDB" id="9810567at2"/>
<dbReference type="InterPro" id="IPR003494">
    <property type="entry name" value="SHS2_FtsA"/>
</dbReference>
<protein>
    <recommendedName>
        <fullName evidence="1">SHS2 domain-containing protein</fullName>
    </recommendedName>
</protein>
<dbReference type="GO" id="GO:0051301">
    <property type="term" value="P:cell division"/>
    <property type="evidence" value="ECO:0007669"/>
    <property type="project" value="InterPro"/>
</dbReference>
<evidence type="ECO:0000313" key="2">
    <source>
        <dbReference type="EMBL" id="QEK38042.1"/>
    </source>
</evidence>
<dbReference type="InterPro" id="IPR043129">
    <property type="entry name" value="ATPase_NBD"/>
</dbReference>